<dbReference type="RefSeq" id="WP_154076230.1">
    <property type="nucleotide sequence ID" value="NZ_CP045929.1"/>
</dbReference>
<keyword evidence="3" id="KW-1185">Reference proteome</keyword>
<evidence type="ECO:0000313" key="2">
    <source>
        <dbReference type="EMBL" id="QGK69636.1"/>
    </source>
</evidence>
<protein>
    <submittedName>
        <fullName evidence="2">Uncharacterized protein</fullName>
    </submittedName>
</protein>
<accession>A0A5Q3Q872</accession>
<name>A0A5Q3Q872_9PSEU</name>
<dbReference type="EMBL" id="CP045929">
    <property type="protein sequence ID" value="QGK69636.1"/>
    <property type="molecule type" value="Genomic_DNA"/>
</dbReference>
<proteinExistence type="predicted"/>
<dbReference type="KEGG" id="sace:GIY23_09000"/>
<evidence type="ECO:0000313" key="3">
    <source>
        <dbReference type="Proteomes" id="UP000371041"/>
    </source>
</evidence>
<reference evidence="3" key="1">
    <citation type="submission" date="2019-11" db="EMBL/GenBank/DDBJ databases">
        <title>The complete genome sequence of Saccharopolyspora sp. E2A.</title>
        <authorList>
            <person name="Zhang G."/>
        </authorList>
    </citation>
    <scope>NUCLEOTIDE SEQUENCE [LARGE SCALE GENOMIC DNA]</scope>
    <source>
        <strain evidence="3">E2A</strain>
    </source>
</reference>
<dbReference type="Proteomes" id="UP000371041">
    <property type="component" value="Chromosome"/>
</dbReference>
<organism evidence="2 3">
    <name type="scientific">Allosaccharopolyspora coralli</name>
    <dbReference type="NCBI Taxonomy" id="2665642"/>
    <lineage>
        <taxon>Bacteria</taxon>
        <taxon>Bacillati</taxon>
        <taxon>Actinomycetota</taxon>
        <taxon>Actinomycetes</taxon>
        <taxon>Pseudonocardiales</taxon>
        <taxon>Pseudonocardiaceae</taxon>
        <taxon>Allosaccharopolyspora</taxon>
    </lineage>
</organism>
<dbReference type="AlphaFoldDB" id="A0A5Q3Q872"/>
<gene>
    <name evidence="2" type="ORF">GIY23_09000</name>
</gene>
<sequence length="94" mass="9955">MRCLECERDTSHVTDGLCPTCALRSERGVNELVGDTPVEYCEFNGKAMKISGLPAHTHLADTTTEHADSAVPGSVLNAPDIDRETTLRNAGGGA</sequence>
<feature type="region of interest" description="Disordered" evidence="1">
    <location>
        <begin position="64"/>
        <end position="94"/>
    </location>
</feature>
<evidence type="ECO:0000256" key="1">
    <source>
        <dbReference type="SAM" id="MobiDB-lite"/>
    </source>
</evidence>